<evidence type="ECO:0000256" key="9">
    <source>
        <dbReference type="RuleBase" id="RU004135"/>
    </source>
</evidence>
<dbReference type="SUPFAM" id="SSF53244">
    <property type="entry name" value="MurD-like peptide ligases, peptide-binding domain"/>
    <property type="match status" value="1"/>
</dbReference>
<evidence type="ECO:0008006" key="14">
    <source>
        <dbReference type="Google" id="ProtNLM"/>
    </source>
</evidence>
<keyword evidence="9" id="KW-0131">Cell cycle</keyword>
<dbReference type="Gene3D" id="3.40.1190.10">
    <property type="entry name" value="Mur-like, catalytic domain"/>
    <property type="match status" value="1"/>
</dbReference>
<evidence type="ECO:0000256" key="6">
    <source>
        <dbReference type="ARBA" id="ARBA00022960"/>
    </source>
</evidence>
<keyword evidence="2" id="KW-0963">Cytoplasm</keyword>
<evidence type="ECO:0000256" key="5">
    <source>
        <dbReference type="ARBA" id="ARBA00022840"/>
    </source>
</evidence>
<dbReference type="GO" id="GO:0005737">
    <property type="term" value="C:cytoplasm"/>
    <property type="evidence" value="ECO:0007669"/>
    <property type="project" value="UniProtKB-SubCell"/>
</dbReference>
<comment type="pathway">
    <text evidence="9">Cell wall biogenesis; peptidoglycan biosynthesis.</text>
</comment>
<evidence type="ECO:0000259" key="11">
    <source>
        <dbReference type="Pfam" id="PF08245"/>
    </source>
</evidence>
<evidence type="ECO:0000313" key="13">
    <source>
        <dbReference type="Proteomes" id="UP000178117"/>
    </source>
</evidence>
<dbReference type="GO" id="GO:0004326">
    <property type="term" value="F:tetrahydrofolylpolyglutamate synthase activity"/>
    <property type="evidence" value="ECO:0007669"/>
    <property type="project" value="InterPro"/>
</dbReference>
<keyword evidence="3" id="KW-0436">Ligase</keyword>
<evidence type="ECO:0000256" key="4">
    <source>
        <dbReference type="ARBA" id="ARBA00022741"/>
    </source>
</evidence>
<comment type="subcellular location">
    <subcellularLocation>
        <location evidence="9">Cytoplasm</location>
    </subcellularLocation>
</comment>
<dbReference type="STRING" id="1802685.A3C88_01940"/>
<comment type="caution">
    <text evidence="12">The sequence shown here is derived from an EMBL/GenBank/DDBJ whole genome shotgun (WGS) entry which is preliminary data.</text>
</comment>
<dbReference type="PANTHER" id="PTHR23135:SF4">
    <property type="entry name" value="UDP-N-ACETYLMURAMOYL-L-ALANYL-D-GLUTAMATE--2,6-DIAMINOPIMELATE LIGASE MURE HOMOLOG, CHLOROPLASTIC"/>
    <property type="match status" value="1"/>
</dbReference>
<proteinExistence type="inferred from homology"/>
<dbReference type="InterPro" id="IPR036615">
    <property type="entry name" value="Mur_ligase_C_dom_sf"/>
</dbReference>
<accession>A0A1F8FU92</accession>
<feature type="domain" description="Mur ligase central" evidence="11">
    <location>
        <begin position="54"/>
        <end position="247"/>
    </location>
</feature>
<dbReference type="Pfam" id="PF02875">
    <property type="entry name" value="Mur_ligase_C"/>
    <property type="match status" value="1"/>
</dbReference>
<dbReference type="GO" id="GO:0008360">
    <property type="term" value="P:regulation of cell shape"/>
    <property type="evidence" value="ECO:0007669"/>
    <property type="project" value="UniProtKB-KW"/>
</dbReference>
<organism evidence="12 13">
    <name type="scientific">Candidatus Yanofskybacteria bacterium RIFCSPHIGHO2_02_FULL_50_12</name>
    <dbReference type="NCBI Taxonomy" id="1802685"/>
    <lineage>
        <taxon>Bacteria</taxon>
        <taxon>Candidatus Yanofskyibacteriota</taxon>
    </lineage>
</organism>
<dbReference type="AlphaFoldDB" id="A0A1F8FU92"/>
<dbReference type="GO" id="GO:0051301">
    <property type="term" value="P:cell division"/>
    <property type="evidence" value="ECO:0007669"/>
    <property type="project" value="UniProtKB-KW"/>
</dbReference>
<evidence type="ECO:0000259" key="10">
    <source>
        <dbReference type="Pfam" id="PF02875"/>
    </source>
</evidence>
<dbReference type="EMBL" id="MGJZ01000030">
    <property type="protein sequence ID" value="OGN16551.1"/>
    <property type="molecule type" value="Genomic_DNA"/>
</dbReference>
<dbReference type="Gene3D" id="3.90.190.20">
    <property type="entry name" value="Mur ligase, C-terminal domain"/>
    <property type="match status" value="1"/>
</dbReference>
<dbReference type="InterPro" id="IPR004101">
    <property type="entry name" value="Mur_ligase_C"/>
</dbReference>
<gene>
    <name evidence="12" type="ORF">A3C88_01940</name>
</gene>
<keyword evidence="8 9" id="KW-0961">Cell wall biogenesis/degradation</keyword>
<sequence>MIQETILDKILYRVKKLIPRRVFEYFQPMYHEALAYGGALRYGFPSRRMKVIGVTGTKGKSTTVFLITKILEGSGHSVAAIGSLGFKIKDREWPNTLKMTMPGRFRLQKFLAEAKRAGCEYVVLEVTSEGIKQKRHLGITFDCAVFTNLHKEHLESHGSIENYIKAKQELFQVGDHFQVLNVDDPHFEDFDKFAAEKKITYGLEKGDIKPEQATINEDHSVFQVGSEVIRLNLGGAFNVSNALAAWSVGTLYEVEPAVIKNSLEKIESIPGRLEFIQKEPFNVVVDYAHTPDSLEAVYSTLKKKRPDLTNEVGPRPKLICVLGAAGGGRDKWKRPEFGALAEKYCDEIFLTDEDPYDENPTAILDQVQSGILSQTLPIHRILDRKEAISQAIGTAQVGDTVVITGKGSEISMAVANGKKIPWSDKEIVKEFLKR</sequence>
<evidence type="ECO:0000256" key="3">
    <source>
        <dbReference type="ARBA" id="ARBA00022598"/>
    </source>
</evidence>
<comment type="similarity">
    <text evidence="1">Belongs to the MurCDEF family. MurE subfamily.</text>
</comment>
<dbReference type="NCBIfam" id="TIGR01085">
    <property type="entry name" value="murE"/>
    <property type="match status" value="1"/>
</dbReference>
<dbReference type="GO" id="GO:0009252">
    <property type="term" value="P:peptidoglycan biosynthetic process"/>
    <property type="evidence" value="ECO:0007669"/>
    <property type="project" value="UniProtKB-UniPathway"/>
</dbReference>
<dbReference type="GO" id="GO:0005524">
    <property type="term" value="F:ATP binding"/>
    <property type="evidence" value="ECO:0007669"/>
    <property type="project" value="UniProtKB-KW"/>
</dbReference>
<keyword evidence="4" id="KW-0547">Nucleotide-binding</keyword>
<keyword evidence="7 9" id="KW-0573">Peptidoglycan synthesis</keyword>
<keyword evidence="6 9" id="KW-0133">Cell shape</keyword>
<dbReference type="SUPFAM" id="SSF53623">
    <property type="entry name" value="MurD-like peptide ligases, catalytic domain"/>
    <property type="match status" value="1"/>
</dbReference>
<dbReference type="InterPro" id="IPR005761">
    <property type="entry name" value="UDP-N-AcMur-Glu-dNH2Pim_ligase"/>
</dbReference>
<dbReference type="UniPathway" id="UPA00219"/>
<dbReference type="InterPro" id="IPR018109">
    <property type="entry name" value="Folylpolyglutamate_synth_CS"/>
</dbReference>
<reference evidence="12 13" key="1">
    <citation type="journal article" date="2016" name="Nat. Commun.">
        <title>Thousands of microbial genomes shed light on interconnected biogeochemical processes in an aquifer system.</title>
        <authorList>
            <person name="Anantharaman K."/>
            <person name="Brown C.T."/>
            <person name="Hug L.A."/>
            <person name="Sharon I."/>
            <person name="Castelle C.J."/>
            <person name="Probst A.J."/>
            <person name="Thomas B.C."/>
            <person name="Singh A."/>
            <person name="Wilkins M.J."/>
            <person name="Karaoz U."/>
            <person name="Brodie E.L."/>
            <person name="Williams K.H."/>
            <person name="Hubbard S.S."/>
            <person name="Banfield J.F."/>
        </authorList>
    </citation>
    <scope>NUCLEOTIDE SEQUENCE [LARGE SCALE GENOMIC DNA]</scope>
</reference>
<keyword evidence="9" id="KW-0132">Cell division</keyword>
<dbReference type="InterPro" id="IPR013221">
    <property type="entry name" value="Mur_ligase_cen"/>
</dbReference>
<dbReference type="PROSITE" id="PS01011">
    <property type="entry name" value="FOLYLPOLYGLU_SYNT_1"/>
    <property type="match status" value="1"/>
</dbReference>
<evidence type="ECO:0000256" key="1">
    <source>
        <dbReference type="ARBA" id="ARBA00005898"/>
    </source>
</evidence>
<dbReference type="InterPro" id="IPR036565">
    <property type="entry name" value="Mur-like_cat_sf"/>
</dbReference>
<feature type="domain" description="Mur ligase C-terminal" evidence="10">
    <location>
        <begin position="271"/>
        <end position="407"/>
    </location>
</feature>
<dbReference type="PANTHER" id="PTHR23135">
    <property type="entry name" value="MUR LIGASE FAMILY MEMBER"/>
    <property type="match status" value="1"/>
</dbReference>
<dbReference type="Pfam" id="PF08245">
    <property type="entry name" value="Mur_ligase_M"/>
    <property type="match status" value="1"/>
</dbReference>
<protein>
    <recommendedName>
        <fullName evidence="14">UDP-N-acetylmuramoyl-L-alanyl-D-glutamate--2, 6-diaminopimelate ligase</fullName>
    </recommendedName>
</protein>
<evidence type="ECO:0000256" key="2">
    <source>
        <dbReference type="ARBA" id="ARBA00022490"/>
    </source>
</evidence>
<name>A0A1F8FU92_9BACT</name>
<evidence type="ECO:0000313" key="12">
    <source>
        <dbReference type="EMBL" id="OGN16551.1"/>
    </source>
</evidence>
<evidence type="ECO:0000256" key="8">
    <source>
        <dbReference type="ARBA" id="ARBA00023316"/>
    </source>
</evidence>
<dbReference type="Proteomes" id="UP000178117">
    <property type="component" value="Unassembled WGS sequence"/>
</dbReference>
<evidence type="ECO:0000256" key="7">
    <source>
        <dbReference type="ARBA" id="ARBA00022984"/>
    </source>
</evidence>
<dbReference type="GO" id="GO:0071555">
    <property type="term" value="P:cell wall organization"/>
    <property type="evidence" value="ECO:0007669"/>
    <property type="project" value="UniProtKB-KW"/>
</dbReference>
<keyword evidence="5" id="KW-0067">ATP-binding</keyword>